<reference evidence="2" key="4">
    <citation type="submission" date="2019-03" db="UniProtKB">
        <authorList>
            <consortium name="EnsemblPlants"/>
        </authorList>
    </citation>
    <scope>IDENTIFICATION</scope>
</reference>
<dbReference type="Gramene" id="AET7Gv20228400.3">
    <property type="protein sequence ID" value="AET7Gv20228400.3"/>
    <property type="gene ID" value="AET7Gv20228400"/>
</dbReference>
<dbReference type="Proteomes" id="UP000015105">
    <property type="component" value="Chromosome 7D"/>
</dbReference>
<reference evidence="3" key="1">
    <citation type="journal article" date="2014" name="Science">
        <title>Ancient hybridizations among the ancestral genomes of bread wheat.</title>
        <authorList>
            <consortium name="International Wheat Genome Sequencing Consortium,"/>
            <person name="Marcussen T."/>
            <person name="Sandve S.R."/>
            <person name="Heier L."/>
            <person name="Spannagl M."/>
            <person name="Pfeifer M."/>
            <person name="Jakobsen K.S."/>
            <person name="Wulff B.B."/>
            <person name="Steuernagel B."/>
            <person name="Mayer K.F."/>
            <person name="Olsen O.A."/>
        </authorList>
    </citation>
    <scope>NUCLEOTIDE SEQUENCE [LARGE SCALE GENOMIC DNA]</scope>
    <source>
        <strain evidence="3">cv. AL8/78</strain>
    </source>
</reference>
<protein>
    <submittedName>
        <fullName evidence="2">Uncharacterized protein</fullName>
    </submittedName>
</protein>
<feature type="compositionally biased region" description="Low complexity" evidence="1">
    <location>
        <begin position="126"/>
        <end position="136"/>
    </location>
</feature>
<dbReference type="EnsemblPlants" id="AET7Gv20228400.3">
    <property type="protein sequence ID" value="AET7Gv20228400.3"/>
    <property type="gene ID" value="AET7Gv20228400"/>
</dbReference>
<evidence type="ECO:0000313" key="2">
    <source>
        <dbReference type="EnsemblPlants" id="AET7Gv20228400.3"/>
    </source>
</evidence>
<reference evidence="2" key="3">
    <citation type="journal article" date="2017" name="Nature">
        <title>Genome sequence of the progenitor of the wheat D genome Aegilops tauschii.</title>
        <authorList>
            <person name="Luo M.C."/>
            <person name="Gu Y.Q."/>
            <person name="Puiu D."/>
            <person name="Wang H."/>
            <person name="Twardziok S.O."/>
            <person name="Deal K.R."/>
            <person name="Huo N."/>
            <person name="Zhu T."/>
            <person name="Wang L."/>
            <person name="Wang Y."/>
            <person name="McGuire P.E."/>
            <person name="Liu S."/>
            <person name="Long H."/>
            <person name="Ramasamy R.K."/>
            <person name="Rodriguez J.C."/>
            <person name="Van S.L."/>
            <person name="Yuan L."/>
            <person name="Wang Z."/>
            <person name="Xia Z."/>
            <person name="Xiao L."/>
            <person name="Anderson O.D."/>
            <person name="Ouyang S."/>
            <person name="Liang Y."/>
            <person name="Zimin A.V."/>
            <person name="Pertea G."/>
            <person name="Qi P."/>
            <person name="Bennetzen J.L."/>
            <person name="Dai X."/>
            <person name="Dawson M.W."/>
            <person name="Muller H.G."/>
            <person name="Kugler K."/>
            <person name="Rivarola-Duarte L."/>
            <person name="Spannagl M."/>
            <person name="Mayer K.F.X."/>
            <person name="Lu F.H."/>
            <person name="Bevan M.W."/>
            <person name="Leroy P."/>
            <person name="Li P."/>
            <person name="You F.M."/>
            <person name="Sun Q."/>
            <person name="Liu Z."/>
            <person name="Lyons E."/>
            <person name="Wicker T."/>
            <person name="Salzberg S.L."/>
            <person name="Devos K.M."/>
            <person name="Dvorak J."/>
        </authorList>
    </citation>
    <scope>NUCLEOTIDE SEQUENCE [LARGE SCALE GENOMIC DNA]</scope>
    <source>
        <strain evidence="2">cv. AL8/78</strain>
    </source>
</reference>
<evidence type="ECO:0000256" key="1">
    <source>
        <dbReference type="SAM" id="MobiDB-lite"/>
    </source>
</evidence>
<reference evidence="2" key="5">
    <citation type="journal article" date="2021" name="G3 (Bethesda)">
        <title>Aegilops tauschii genome assembly Aet v5.0 features greater sequence contiguity and improved annotation.</title>
        <authorList>
            <person name="Wang L."/>
            <person name="Zhu T."/>
            <person name="Rodriguez J.C."/>
            <person name="Deal K.R."/>
            <person name="Dubcovsky J."/>
            <person name="McGuire P.E."/>
            <person name="Lux T."/>
            <person name="Spannagl M."/>
            <person name="Mayer K.F.X."/>
            <person name="Baldrich P."/>
            <person name="Meyers B.C."/>
            <person name="Huo N."/>
            <person name="Gu Y.Q."/>
            <person name="Zhou H."/>
            <person name="Devos K.M."/>
            <person name="Bennetzen J.L."/>
            <person name="Unver T."/>
            <person name="Budak H."/>
            <person name="Gulick P.J."/>
            <person name="Galiba G."/>
            <person name="Kalapos B."/>
            <person name="Nelson D.R."/>
            <person name="Li P."/>
            <person name="You F.M."/>
            <person name="Luo M.C."/>
            <person name="Dvorak J."/>
        </authorList>
    </citation>
    <scope>NUCLEOTIDE SEQUENCE [LARGE SCALE GENOMIC DNA]</scope>
    <source>
        <strain evidence="2">cv. AL8/78</strain>
    </source>
</reference>
<reference evidence="3" key="2">
    <citation type="journal article" date="2017" name="Nat. Plants">
        <title>The Aegilops tauschii genome reveals multiple impacts of transposons.</title>
        <authorList>
            <person name="Zhao G."/>
            <person name="Zou C."/>
            <person name="Li K."/>
            <person name="Wang K."/>
            <person name="Li T."/>
            <person name="Gao L."/>
            <person name="Zhang X."/>
            <person name="Wang H."/>
            <person name="Yang Z."/>
            <person name="Liu X."/>
            <person name="Jiang W."/>
            <person name="Mao L."/>
            <person name="Kong X."/>
            <person name="Jiao Y."/>
            <person name="Jia J."/>
        </authorList>
    </citation>
    <scope>NUCLEOTIDE SEQUENCE [LARGE SCALE GENOMIC DNA]</scope>
    <source>
        <strain evidence="3">cv. AL8/78</strain>
    </source>
</reference>
<feature type="region of interest" description="Disordered" evidence="1">
    <location>
        <begin position="113"/>
        <end position="147"/>
    </location>
</feature>
<sequence length="147" mass="16019">MYLYLGEIFYWCSVGPLHIAHVPVPRYSGCLLLLKKGIYHHTKTSYFSCEFVTSRLISVSIYRRSGNGMPSTSTPVITRLSVASLAKSWPLAASPSPSSSSSRLTTRALWGLSWPASPRPTPPSPSTASRLPSTRPSRPPASPIRSS</sequence>
<name>A0A453QLF5_AEGTS</name>
<organism evidence="2 3">
    <name type="scientific">Aegilops tauschii subsp. strangulata</name>
    <name type="common">Goatgrass</name>
    <dbReference type="NCBI Taxonomy" id="200361"/>
    <lineage>
        <taxon>Eukaryota</taxon>
        <taxon>Viridiplantae</taxon>
        <taxon>Streptophyta</taxon>
        <taxon>Embryophyta</taxon>
        <taxon>Tracheophyta</taxon>
        <taxon>Spermatophyta</taxon>
        <taxon>Magnoliopsida</taxon>
        <taxon>Liliopsida</taxon>
        <taxon>Poales</taxon>
        <taxon>Poaceae</taxon>
        <taxon>BOP clade</taxon>
        <taxon>Pooideae</taxon>
        <taxon>Triticodae</taxon>
        <taxon>Triticeae</taxon>
        <taxon>Triticinae</taxon>
        <taxon>Aegilops</taxon>
    </lineage>
</organism>
<feature type="compositionally biased region" description="Pro residues" evidence="1">
    <location>
        <begin position="137"/>
        <end position="147"/>
    </location>
</feature>
<dbReference type="AlphaFoldDB" id="A0A453QLF5"/>
<proteinExistence type="predicted"/>
<evidence type="ECO:0000313" key="3">
    <source>
        <dbReference type="Proteomes" id="UP000015105"/>
    </source>
</evidence>
<accession>A0A453QLF5</accession>
<keyword evidence="3" id="KW-1185">Reference proteome</keyword>